<organism evidence="4 5">
    <name type="scientific">Mesorhizobium japonicum (strain LMG 29417 / CECT 9101 / MAFF 303099)</name>
    <name type="common">Mesorhizobium loti (strain MAFF 303099)</name>
    <dbReference type="NCBI Taxonomy" id="266835"/>
    <lineage>
        <taxon>Bacteria</taxon>
        <taxon>Pseudomonadati</taxon>
        <taxon>Pseudomonadota</taxon>
        <taxon>Alphaproteobacteria</taxon>
        <taxon>Hyphomicrobiales</taxon>
        <taxon>Phyllobacteriaceae</taxon>
        <taxon>Mesorhizobium</taxon>
    </lineage>
</organism>
<feature type="domain" description="N-acetyltransferase" evidence="3">
    <location>
        <begin position="21"/>
        <end position="186"/>
    </location>
</feature>
<evidence type="ECO:0000313" key="4">
    <source>
        <dbReference type="EMBL" id="BAB52343.1"/>
    </source>
</evidence>
<dbReference type="AlphaFoldDB" id="Q98AI7"/>
<evidence type="ECO:0000256" key="1">
    <source>
        <dbReference type="ARBA" id="ARBA00022679"/>
    </source>
</evidence>
<keyword evidence="1" id="KW-0808">Transferase</keyword>
<dbReference type="KEGG" id="mlo:mll5985"/>
<evidence type="ECO:0000313" key="5">
    <source>
        <dbReference type="Proteomes" id="UP000000552"/>
    </source>
</evidence>
<dbReference type="eggNOG" id="COG0456">
    <property type="taxonomic scope" value="Bacteria"/>
</dbReference>
<dbReference type="InterPro" id="IPR016181">
    <property type="entry name" value="Acyl_CoA_acyltransferase"/>
</dbReference>
<dbReference type="EMBL" id="BA000012">
    <property type="protein sequence ID" value="BAB52343.1"/>
    <property type="molecule type" value="Genomic_DNA"/>
</dbReference>
<keyword evidence="2" id="KW-0012">Acyltransferase</keyword>
<dbReference type="InterPro" id="IPR000182">
    <property type="entry name" value="GNAT_dom"/>
</dbReference>
<dbReference type="InterPro" id="IPR050832">
    <property type="entry name" value="Bact_Acetyltransf"/>
</dbReference>
<accession>Q98AI7</accession>
<dbReference type="Gene3D" id="3.40.630.30">
    <property type="match status" value="1"/>
</dbReference>
<dbReference type="Proteomes" id="UP000000552">
    <property type="component" value="Chromosome"/>
</dbReference>
<dbReference type="PROSITE" id="PS51186">
    <property type="entry name" value="GNAT"/>
    <property type="match status" value="1"/>
</dbReference>
<dbReference type="PANTHER" id="PTHR43877">
    <property type="entry name" value="AMINOALKYLPHOSPHONATE N-ACETYLTRANSFERASE-RELATED-RELATED"/>
    <property type="match status" value="1"/>
</dbReference>
<gene>
    <name evidence="4" type="ordered locus">mll5985</name>
</gene>
<dbReference type="GO" id="GO:0016747">
    <property type="term" value="F:acyltransferase activity, transferring groups other than amino-acyl groups"/>
    <property type="evidence" value="ECO:0007669"/>
    <property type="project" value="InterPro"/>
</dbReference>
<dbReference type="Pfam" id="PF00583">
    <property type="entry name" value="Acetyltransf_1"/>
    <property type="match status" value="1"/>
</dbReference>
<evidence type="ECO:0000256" key="2">
    <source>
        <dbReference type="ARBA" id="ARBA00023315"/>
    </source>
</evidence>
<dbReference type="PANTHER" id="PTHR43877:SF1">
    <property type="entry name" value="ACETYLTRANSFERASE"/>
    <property type="match status" value="1"/>
</dbReference>
<dbReference type="SUPFAM" id="SSF55729">
    <property type="entry name" value="Acyl-CoA N-acyltransferases (Nat)"/>
    <property type="match status" value="1"/>
</dbReference>
<proteinExistence type="predicted"/>
<name>Q98AI7_RHILO</name>
<dbReference type="HOGENOM" id="CLU_013985_18_2_5"/>
<sequence>MAADVNCAKVLFISRREGQILNTRDATVADVDLIAQLHIESWRNAYAGILSASYLAGPIVLDRQTVWRERFNSPAPNLKVIVAEEEGQALGFVCLLGNAEDRWGTLVDNLHVLPTAKGRGVGRHLIRVAAGWSAENYPGVGLHLWVYEVNAPARAFYERMGGQVVARLPQSNPDGRIHVELCYYWPDSGSLAR</sequence>
<evidence type="ECO:0000259" key="3">
    <source>
        <dbReference type="PROSITE" id="PS51186"/>
    </source>
</evidence>
<reference evidence="4 5" key="1">
    <citation type="journal article" date="2000" name="DNA Res.">
        <title>Complete genome structure of the nitrogen-fixing symbiotic bacterium Mesorhizobium loti.</title>
        <authorList>
            <person name="Kaneko T."/>
            <person name="Nakamura Y."/>
            <person name="Sato S."/>
            <person name="Asamizu E."/>
            <person name="Kato T."/>
            <person name="Sasamoto S."/>
            <person name="Watanabe A."/>
            <person name="Idesawa K."/>
            <person name="Ishikawa A."/>
            <person name="Kawashima K."/>
            <person name="Kimura T."/>
            <person name="Kishida Y."/>
            <person name="Kiyokawa C."/>
            <person name="Kohara M."/>
            <person name="Matsumoto M."/>
            <person name="Matsuno A."/>
            <person name="Mochizuki Y."/>
            <person name="Nakayama S."/>
            <person name="Nakazaki N."/>
            <person name="Shimpo S."/>
            <person name="Sugimoto M."/>
            <person name="Takeuchi C."/>
            <person name="Yamada M."/>
            <person name="Tabata S."/>
        </authorList>
    </citation>
    <scope>NUCLEOTIDE SEQUENCE [LARGE SCALE GENOMIC DNA]</scope>
    <source>
        <strain evidence="5">LMG 29417 / CECT 9101 / MAFF 303099</strain>
    </source>
</reference>
<dbReference type="CDD" id="cd04301">
    <property type="entry name" value="NAT_SF"/>
    <property type="match status" value="1"/>
</dbReference>
<protein>
    <submittedName>
        <fullName evidence="4">Mll5985 protein</fullName>
    </submittedName>
</protein>